<gene>
    <name evidence="8" type="ORF">BLA29_011240</name>
</gene>
<dbReference type="Gene3D" id="2.70.20.10">
    <property type="entry name" value="Topoisomerase I, domain 3"/>
    <property type="match status" value="1"/>
</dbReference>
<evidence type="ECO:0000256" key="4">
    <source>
        <dbReference type="ARBA" id="ARBA00023235"/>
    </source>
</evidence>
<dbReference type="PANTHER" id="PTHR11390">
    <property type="entry name" value="PROKARYOTIC DNA TOPOISOMERASE"/>
    <property type="match status" value="1"/>
</dbReference>
<dbReference type="Proteomes" id="UP000194236">
    <property type="component" value="Unassembled WGS sequence"/>
</dbReference>
<dbReference type="InterPro" id="IPR023405">
    <property type="entry name" value="Topo_IA_core_domain"/>
</dbReference>
<comment type="caution">
    <text evidence="8">The sequence shown here is derived from an EMBL/GenBank/DDBJ whole genome shotgun (WGS) entry which is preliminary data.</text>
</comment>
<evidence type="ECO:0000313" key="9">
    <source>
        <dbReference type="Proteomes" id="UP000194236"/>
    </source>
</evidence>
<keyword evidence="3 6" id="KW-0238">DNA-binding</keyword>
<dbReference type="Pfam" id="PF01131">
    <property type="entry name" value="Topoisom_bac"/>
    <property type="match status" value="1"/>
</dbReference>
<dbReference type="PROSITE" id="PS52039">
    <property type="entry name" value="TOPO_IA_2"/>
    <property type="match status" value="1"/>
</dbReference>
<dbReference type="GO" id="GO:0006281">
    <property type="term" value="P:DNA repair"/>
    <property type="evidence" value="ECO:0007669"/>
    <property type="project" value="TreeGrafter"/>
</dbReference>
<feature type="non-terminal residue" evidence="8">
    <location>
        <position position="1"/>
    </location>
</feature>
<dbReference type="InterPro" id="IPR023406">
    <property type="entry name" value="Topo_IA_AS"/>
</dbReference>
<dbReference type="GO" id="GO:0006310">
    <property type="term" value="P:DNA recombination"/>
    <property type="evidence" value="ECO:0007669"/>
    <property type="project" value="TreeGrafter"/>
</dbReference>
<evidence type="ECO:0000256" key="5">
    <source>
        <dbReference type="ARBA" id="ARBA00056363"/>
    </source>
</evidence>
<dbReference type="PANTHER" id="PTHR11390:SF20">
    <property type="entry name" value="DNA TOPOISOMERASE 3-BETA-1"/>
    <property type="match status" value="1"/>
</dbReference>
<dbReference type="GO" id="GO:0005634">
    <property type="term" value="C:nucleus"/>
    <property type="evidence" value="ECO:0007669"/>
    <property type="project" value="TreeGrafter"/>
</dbReference>
<dbReference type="Gene3D" id="1.10.290.10">
    <property type="entry name" value="Topoisomerase I, domain 4"/>
    <property type="match status" value="1"/>
</dbReference>
<comment type="function">
    <text evidence="6">Introduces a single-strand break via transesterification at a target site in duplex DNA. Releases the supercoiling and torsional tension of DNA introduced during the DNA replication and transcription by transiently cleaving and rejoining one strand of the DNA duplex. The scissile phosphodiester is attacked by the catalytic tyrosine of the enzyme, resulting in the formation of a DNA-(5'-phosphotyrosyl)-enzyme intermediate and the expulsion of a 3'-OH DNA strand.</text>
</comment>
<dbReference type="InterPro" id="IPR013497">
    <property type="entry name" value="Topo_IA_cen"/>
</dbReference>
<accession>A0A1Y3B6J7</accession>
<protein>
    <recommendedName>
        <fullName evidence="6">DNA topoisomerase</fullName>
        <ecNumber evidence="6">5.6.2.1</ecNumber>
    </recommendedName>
</protein>
<name>A0A1Y3B6J7_EURMA</name>
<comment type="catalytic activity">
    <reaction evidence="6">
        <text>ATP-independent breakage of single-stranded DNA, followed by passage and rejoining.</text>
        <dbReference type="EC" id="5.6.2.1"/>
    </reaction>
</comment>
<dbReference type="InterPro" id="IPR013825">
    <property type="entry name" value="Topo_IA_cen_sub2"/>
</dbReference>
<keyword evidence="2 6" id="KW-0799">Topoisomerase</keyword>
<evidence type="ECO:0000256" key="6">
    <source>
        <dbReference type="RuleBase" id="RU362092"/>
    </source>
</evidence>
<evidence type="ECO:0000313" key="8">
    <source>
        <dbReference type="EMBL" id="OTF75578.1"/>
    </source>
</evidence>
<dbReference type="FunFam" id="1.10.290.10:FF:000001">
    <property type="entry name" value="DNA topoisomerase"/>
    <property type="match status" value="1"/>
</dbReference>
<reference evidence="8 9" key="1">
    <citation type="submission" date="2017-03" db="EMBL/GenBank/DDBJ databases">
        <title>Genome Survey of Euroglyphus maynei.</title>
        <authorList>
            <person name="Arlian L.G."/>
            <person name="Morgan M.S."/>
            <person name="Rider S.D."/>
        </authorList>
    </citation>
    <scope>NUCLEOTIDE SEQUENCE [LARGE SCALE GENOMIC DNA]</scope>
    <source>
        <strain evidence="8">Arlian Lab</strain>
        <tissue evidence="8">Whole body</tissue>
    </source>
</reference>
<organism evidence="8 9">
    <name type="scientific">Euroglyphus maynei</name>
    <name type="common">Mayne's house dust mite</name>
    <dbReference type="NCBI Taxonomy" id="6958"/>
    <lineage>
        <taxon>Eukaryota</taxon>
        <taxon>Metazoa</taxon>
        <taxon>Ecdysozoa</taxon>
        <taxon>Arthropoda</taxon>
        <taxon>Chelicerata</taxon>
        <taxon>Arachnida</taxon>
        <taxon>Acari</taxon>
        <taxon>Acariformes</taxon>
        <taxon>Sarcoptiformes</taxon>
        <taxon>Astigmata</taxon>
        <taxon>Psoroptidia</taxon>
        <taxon>Analgoidea</taxon>
        <taxon>Pyroglyphidae</taxon>
        <taxon>Pyroglyphinae</taxon>
        <taxon>Euroglyphus</taxon>
    </lineage>
</organism>
<keyword evidence="4 6" id="KW-0413">Isomerase</keyword>
<dbReference type="GO" id="GO:0003917">
    <property type="term" value="F:DNA topoisomerase type I (single strand cut, ATP-independent) activity"/>
    <property type="evidence" value="ECO:0007669"/>
    <property type="project" value="UniProtKB-EC"/>
</dbReference>
<evidence type="ECO:0000259" key="7">
    <source>
        <dbReference type="PROSITE" id="PS52039"/>
    </source>
</evidence>
<dbReference type="PROSITE" id="PS00396">
    <property type="entry name" value="TOPO_IA_1"/>
    <property type="match status" value="1"/>
</dbReference>
<feature type="non-terminal residue" evidence="8">
    <location>
        <position position="217"/>
    </location>
</feature>
<sequence length="217" mass="24185">SIKDVKRGKIVSIKKTTKTTGKPKALNTVELLKVASAKLGIGPHTAMQMAERLYTQGYISYPRTETTLYPKNFDFIDVLQSQRSNNVWGSDVQDLITQGFSPPRSGHDAGDHPPITPMKAATPIELGGDSWRIYEYITRHFMATLSTDMIHDVVTIIAEIGSQSFRTSSSELKYPGFSKFLPKGSTINERSIPSMLRENDEILISEIKINNHMTQAP</sequence>
<dbReference type="EMBL" id="MUJZ01041260">
    <property type="protein sequence ID" value="OTF75578.1"/>
    <property type="molecule type" value="Genomic_DNA"/>
</dbReference>
<dbReference type="EC" id="5.6.2.1" evidence="6"/>
<evidence type="ECO:0000256" key="2">
    <source>
        <dbReference type="ARBA" id="ARBA00023029"/>
    </source>
</evidence>
<comment type="function">
    <text evidence="5">Releases the supercoiling and torsional tension of DNA introduced during the DNA replication and transcription by transiently cleaving and rejoining one strand of the DNA duplex. Introduces a single-strand break via transesterification at a target site in duplex DNA. The scissile phosphodiester is attacked by the catalytic tyrosine of the enzyme, resulting in the formation of a DNA-(5'-phosphotyrosyl)-enzyme intermediate and the expulsion of a 3'-OH DNA strand. The free DNA strand than undergoes passage around the unbroken strand thus removing DNA supercoils. Finally, in the religation step, the DNA 3'-OH attacks the covalent intermediate to expel the active-site tyrosine and restore the DNA phosphodiester backbone. Weakly relaxes negative supercoils and displays a distinct preference for binding single-stranded DNA.</text>
</comment>
<dbReference type="InterPro" id="IPR003602">
    <property type="entry name" value="Topo_IA_DNA-bd_dom"/>
</dbReference>
<proteinExistence type="inferred from homology"/>
<dbReference type="GO" id="GO:0006265">
    <property type="term" value="P:DNA topological change"/>
    <property type="evidence" value="ECO:0007669"/>
    <property type="project" value="InterPro"/>
</dbReference>
<dbReference type="SUPFAM" id="SSF56712">
    <property type="entry name" value="Prokaryotic type I DNA topoisomerase"/>
    <property type="match status" value="1"/>
</dbReference>
<dbReference type="GO" id="GO:0003677">
    <property type="term" value="F:DNA binding"/>
    <property type="evidence" value="ECO:0007669"/>
    <property type="project" value="UniProtKB-KW"/>
</dbReference>
<comment type="similarity">
    <text evidence="1 6">Belongs to the type IA topoisomerase family.</text>
</comment>
<feature type="domain" description="Topo IA-type catalytic" evidence="7">
    <location>
        <begin position="1"/>
        <end position="217"/>
    </location>
</feature>
<dbReference type="SMART" id="SM00437">
    <property type="entry name" value="TOP1Ac"/>
    <property type="match status" value="1"/>
</dbReference>
<dbReference type="OrthoDB" id="430051at2759"/>
<evidence type="ECO:0000256" key="1">
    <source>
        <dbReference type="ARBA" id="ARBA00009446"/>
    </source>
</evidence>
<dbReference type="InterPro" id="IPR013826">
    <property type="entry name" value="Topo_IA_cen_sub3"/>
</dbReference>
<keyword evidence="9" id="KW-1185">Reference proteome</keyword>
<dbReference type="AlphaFoldDB" id="A0A1Y3B6J7"/>
<evidence type="ECO:0000256" key="3">
    <source>
        <dbReference type="ARBA" id="ARBA00023125"/>
    </source>
</evidence>
<dbReference type="InterPro" id="IPR000380">
    <property type="entry name" value="Topo_IA"/>
</dbReference>